<accession>A0A2I2F091</accession>
<sequence length="100" mass="11237">MAFRPNLILASLSPNPCRLGGETGFREGGRMSDEELYVMIVSNMGSFYRRPRRCLYGRLNEFPHGAPLANQSFKLDHARKSAAGIPEDRLPFHPPQVSYA</sequence>
<evidence type="ECO:0000256" key="1">
    <source>
        <dbReference type="SAM" id="MobiDB-lite"/>
    </source>
</evidence>
<keyword evidence="3" id="KW-1185">Reference proteome</keyword>
<dbReference type="OrthoDB" id="10380471at2759"/>
<name>A0A2I2F091_ASPCN</name>
<evidence type="ECO:0000313" key="2">
    <source>
        <dbReference type="EMBL" id="PLB34047.1"/>
    </source>
</evidence>
<protein>
    <submittedName>
        <fullName evidence="2">Uncharacterized protein</fullName>
    </submittedName>
</protein>
<dbReference type="GeneID" id="36522682"/>
<reference evidence="2 3" key="1">
    <citation type="submission" date="2017-12" db="EMBL/GenBank/DDBJ databases">
        <authorList>
            <consortium name="DOE Joint Genome Institute"/>
            <person name="Haridas S."/>
            <person name="Kjaerbolling I."/>
            <person name="Vesth T.C."/>
            <person name="Frisvad J.C."/>
            <person name="Nybo J.L."/>
            <person name="Theobald S."/>
            <person name="Kuo A."/>
            <person name="Bowyer P."/>
            <person name="Matsuda Y."/>
            <person name="Mondo S."/>
            <person name="Lyhne E.K."/>
            <person name="Kogle M.E."/>
            <person name="Clum A."/>
            <person name="Lipzen A."/>
            <person name="Salamov A."/>
            <person name="Ngan C.Y."/>
            <person name="Daum C."/>
            <person name="Chiniquy J."/>
            <person name="Barry K."/>
            <person name="LaButti K."/>
            <person name="Simmons B.A."/>
            <person name="Magnuson J.K."/>
            <person name="Mortensen U.H."/>
            <person name="Larsen T.O."/>
            <person name="Grigoriev I.V."/>
            <person name="Baker S.E."/>
            <person name="Andersen M.R."/>
            <person name="Nordberg H.P."/>
            <person name="Cantor M.N."/>
            <person name="Hua S.X."/>
        </authorList>
    </citation>
    <scope>NUCLEOTIDE SEQUENCE [LARGE SCALE GENOMIC DNA]</scope>
    <source>
        <strain evidence="2 3">CBS 102.13</strain>
    </source>
</reference>
<feature type="region of interest" description="Disordered" evidence="1">
    <location>
        <begin position="80"/>
        <end position="100"/>
    </location>
</feature>
<dbReference type="RefSeq" id="XP_024668059.1">
    <property type="nucleotide sequence ID" value="XM_024815522.1"/>
</dbReference>
<proteinExistence type="predicted"/>
<evidence type="ECO:0000313" key="3">
    <source>
        <dbReference type="Proteomes" id="UP000234585"/>
    </source>
</evidence>
<dbReference type="Proteomes" id="UP000234585">
    <property type="component" value="Unassembled WGS sequence"/>
</dbReference>
<organism evidence="2 3">
    <name type="scientific">Aspergillus candidus</name>
    <dbReference type="NCBI Taxonomy" id="41067"/>
    <lineage>
        <taxon>Eukaryota</taxon>
        <taxon>Fungi</taxon>
        <taxon>Dikarya</taxon>
        <taxon>Ascomycota</taxon>
        <taxon>Pezizomycotina</taxon>
        <taxon>Eurotiomycetes</taxon>
        <taxon>Eurotiomycetidae</taxon>
        <taxon>Eurotiales</taxon>
        <taxon>Aspergillaceae</taxon>
        <taxon>Aspergillus</taxon>
        <taxon>Aspergillus subgen. Circumdati</taxon>
    </lineage>
</organism>
<gene>
    <name evidence="2" type="ORF">BDW47DRAFT_120665</name>
</gene>
<dbReference type="AlphaFoldDB" id="A0A2I2F091"/>
<dbReference type="EMBL" id="KZ559187">
    <property type="protein sequence ID" value="PLB34047.1"/>
    <property type="molecule type" value="Genomic_DNA"/>
</dbReference>